<dbReference type="OrthoDB" id="3365439at2759"/>
<feature type="region of interest" description="Disordered" evidence="1">
    <location>
        <begin position="1"/>
        <end position="181"/>
    </location>
</feature>
<dbReference type="AlphaFoldDB" id="A0A067Q110"/>
<name>A0A067Q110_9AGAM</name>
<proteinExistence type="predicted"/>
<organism evidence="2 3">
    <name type="scientific">Jaapia argillacea MUCL 33604</name>
    <dbReference type="NCBI Taxonomy" id="933084"/>
    <lineage>
        <taxon>Eukaryota</taxon>
        <taxon>Fungi</taxon>
        <taxon>Dikarya</taxon>
        <taxon>Basidiomycota</taxon>
        <taxon>Agaricomycotina</taxon>
        <taxon>Agaricomycetes</taxon>
        <taxon>Agaricomycetidae</taxon>
        <taxon>Jaapiales</taxon>
        <taxon>Jaapiaceae</taxon>
        <taxon>Jaapia</taxon>
    </lineage>
</organism>
<feature type="compositionally biased region" description="Basic and acidic residues" evidence="1">
    <location>
        <begin position="151"/>
        <end position="165"/>
    </location>
</feature>
<gene>
    <name evidence="2" type="ORF">JAAARDRAFT_560866</name>
</gene>
<dbReference type="EMBL" id="KL197713">
    <property type="protein sequence ID" value="KDQ60758.1"/>
    <property type="molecule type" value="Genomic_DNA"/>
</dbReference>
<feature type="compositionally biased region" description="Basic and acidic residues" evidence="1">
    <location>
        <begin position="85"/>
        <end position="98"/>
    </location>
</feature>
<dbReference type="HOGENOM" id="CLU_120577_0_0_1"/>
<dbReference type="Proteomes" id="UP000027265">
    <property type="component" value="Unassembled WGS sequence"/>
</dbReference>
<protein>
    <recommendedName>
        <fullName evidence="4">rRNA-processing protein FYV7</fullName>
    </recommendedName>
</protein>
<reference evidence="3" key="1">
    <citation type="journal article" date="2014" name="Proc. Natl. Acad. Sci. U.S.A.">
        <title>Extensive sampling of basidiomycete genomes demonstrates inadequacy of the white-rot/brown-rot paradigm for wood decay fungi.</title>
        <authorList>
            <person name="Riley R."/>
            <person name="Salamov A.A."/>
            <person name="Brown D.W."/>
            <person name="Nagy L.G."/>
            <person name="Floudas D."/>
            <person name="Held B.W."/>
            <person name="Levasseur A."/>
            <person name="Lombard V."/>
            <person name="Morin E."/>
            <person name="Otillar R."/>
            <person name="Lindquist E.A."/>
            <person name="Sun H."/>
            <person name="LaButti K.M."/>
            <person name="Schmutz J."/>
            <person name="Jabbour D."/>
            <person name="Luo H."/>
            <person name="Baker S.E."/>
            <person name="Pisabarro A.G."/>
            <person name="Walton J.D."/>
            <person name="Blanchette R.A."/>
            <person name="Henrissat B."/>
            <person name="Martin F."/>
            <person name="Cullen D."/>
            <person name="Hibbett D.S."/>
            <person name="Grigoriev I.V."/>
        </authorList>
    </citation>
    <scope>NUCLEOTIDE SEQUENCE [LARGE SCALE GENOMIC DNA]</scope>
    <source>
        <strain evidence="3">MUCL 33604</strain>
    </source>
</reference>
<keyword evidence="3" id="KW-1185">Reference proteome</keyword>
<dbReference type="InParanoid" id="A0A067Q110"/>
<evidence type="ECO:0000313" key="2">
    <source>
        <dbReference type="EMBL" id="KDQ60758.1"/>
    </source>
</evidence>
<sequence length="195" mass="22151">MVNQVPEKRRKRPPTFQHLPANRAQALKKAWIQKQKIKSKWNAEKRKEGLVGPNRKQSRGEDDVSEGGEAGEAGDEDEDEESVEEHEKPEEKEKDTQSTRHKGAPPTPTPAPFNRRSRKRDVNPASPADSQKPSLRELTKQAYSTSSLHTYKSDPLNRRGSERGRGRGGRGRGRGQPDMRLRMNVMLEKIKRDLA</sequence>
<accession>A0A067Q110</accession>
<evidence type="ECO:0000313" key="3">
    <source>
        <dbReference type="Proteomes" id="UP000027265"/>
    </source>
</evidence>
<evidence type="ECO:0008006" key="4">
    <source>
        <dbReference type="Google" id="ProtNLM"/>
    </source>
</evidence>
<feature type="compositionally biased region" description="Polar residues" evidence="1">
    <location>
        <begin position="141"/>
        <end position="150"/>
    </location>
</feature>
<feature type="compositionally biased region" description="Acidic residues" evidence="1">
    <location>
        <begin position="72"/>
        <end position="84"/>
    </location>
</feature>
<evidence type="ECO:0000256" key="1">
    <source>
        <dbReference type="SAM" id="MobiDB-lite"/>
    </source>
</evidence>